<dbReference type="GeneID" id="5235641"/>
<dbReference type="VEuPathDB" id="FungiDB:LELG_00192"/>
<evidence type="ECO:0000256" key="10">
    <source>
        <dbReference type="SAM" id="MobiDB-lite"/>
    </source>
</evidence>
<keyword evidence="5" id="KW-0498">Mitosis</keyword>
<evidence type="ECO:0000256" key="2">
    <source>
        <dbReference type="ARBA" id="ARBA00004629"/>
    </source>
</evidence>
<reference evidence="11 12" key="1">
    <citation type="journal article" date="2009" name="Nature">
        <title>Evolution of pathogenicity and sexual reproduction in eight Candida genomes.</title>
        <authorList>
            <person name="Butler G."/>
            <person name="Rasmussen M.D."/>
            <person name="Lin M.F."/>
            <person name="Santos M.A."/>
            <person name="Sakthikumar S."/>
            <person name="Munro C.A."/>
            <person name="Rheinbay E."/>
            <person name="Grabherr M."/>
            <person name="Forche A."/>
            <person name="Reedy J.L."/>
            <person name="Agrafioti I."/>
            <person name="Arnaud M.B."/>
            <person name="Bates S."/>
            <person name="Brown A.J."/>
            <person name="Brunke S."/>
            <person name="Costanzo M.C."/>
            <person name="Fitzpatrick D.A."/>
            <person name="de Groot P.W."/>
            <person name="Harris D."/>
            <person name="Hoyer L.L."/>
            <person name="Hube B."/>
            <person name="Klis F.M."/>
            <person name="Kodira C."/>
            <person name="Lennard N."/>
            <person name="Logue M.E."/>
            <person name="Martin R."/>
            <person name="Neiman A.M."/>
            <person name="Nikolaou E."/>
            <person name="Quail M.A."/>
            <person name="Quinn J."/>
            <person name="Santos M.C."/>
            <person name="Schmitzberger F.F."/>
            <person name="Sherlock G."/>
            <person name="Shah P."/>
            <person name="Silverstein K.A."/>
            <person name="Skrzypek M.S."/>
            <person name="Soll D."/>
            <person name="Staggs R."/>
            <person name="Stansfield I."/>
            <person name="Stumpf M.P."/>
            <person name="Sudbery P.E."/>
            <person name="Srikantha T."/>
            <person name="Zeng Q."/>
            <person name="Berman J."/>
            <person name="Berriman M."/>
            <person name="Heitman J."/>
            <person name="Gow N.A."/>
            <person name="Lorenz M.C."/>
            <person name="Birren B.W."/>
            <person name="Kellis M."/>
            <person name="Cuomo C.A."/>
        </authorList>
    </citation>
    <scope>NUCLEOTIDE SEQUENCE [LARGE SCALE GENOMIC DNA]</scope>
    <source>
        <strain evidence="12">ATCC 11503 / BCRC 21390 / CBS 2605 / JCM 1781 / NBRC 1676 / NRRL YB-4239</strain>
    </source>
</reference>
<evidence type="ECO:0000256" key="1">
    <source>
        <dbReference type="ARBA" id="ARBA00004123"/>
    </source>
</evidence>
<dbReference type="GO" id="GO:0007059">
    <property type="term" value="P:chromosome segregation"/>
    <property type="evidence" value="ECO:0007669"/>
    <property type="project" value="TreeGrafter"/>
</dbReference>
<evidence type="ECO:0000256" key="6">
    <source>
        <dbReference type="ARBA" id="ARBA00022838"/>
    </source>
</evidence>
<evidence type="ECO:0000256" key="8">
    <source>
        <dbReference type="ARBA" id="ARBA00023306"/>
    </source>
</evidence>
<dbReference type="GO" id="GO:0051301">
    <property type="term" value="P:cell division"/>
    <property type="evidence" value="ECO:0007669"/>
    <property type="project" value="UniProtKB-KW"/>
</dbReference>
<keyword evidence="7" id="KW-0539">Nucleus</keyword>
<gene>
    <name evidence="11" type="ORF">LELG_00192</name>
</gene>
<dbReference type="eggNOG" id="ENOG502RZTQ">
    <property type="taxonomic scope" value="Eukaryota"/>
</dbReference>
<evidence type="ECO:0000313" key="12">
    <source>
        <dbReference type="Proteomes" id="UP000001996"/>
    </source>
</evidence>
<organism evidence="11 12">
    <name type="scientific">Lodderomyces elongisporus (strain ATCC 11503 / CBS 2605 / JCM 1781 / NBRC 1676 / NRRL YB-4239)</name>
    <name type="common">Yeast</name>
    <name type="synonym">Saccharomyces elongisporus</name>
    <dbReference type="NCBI Taxonomy" id="379508"/>
    <lineage>
        <taxon>Eukaryota</taxon>
        <taxon>Fungi</taxon>
        <taxon>Dikarya</taxon>
        <taxon>Ascomycota</taxon>
        <taxon>Saccharomycotina</taxon>
        <taxon>Pichiomycetes</taxon>
        <taxon>Debaryomycetaceae</taxon>
        <taxon>Candida/Lodderomyces clade</taxon>
        <taxon>Lodderomyces</taxon>
    </lineage>
</organism>
<evidence type="ECO:0000256" key="5">
    <source>
        <dbReference type="ARBA" id="ARBA00022776"/>
    </source>
</evidence>
<dbReference type="Proteomes" id="UP000001996">
    <property type="component" value="Unassembled WGS sequence"/>
</dbReference>
<evidence type="ECO:0000313" key="11">
    <source>
        <dbReference type="EMBL" id="EDK42014.1"/>
    </source>
</evidence>
<keyword evidence="3" id="KW-0158">Chromosome</keyword>
<dbReference type="InterPro" id="IPR007128">
    <property type="entry name" value="PMF1/Nnf1"/>
</dbReference>
<dbReference type="STRING" id="379508.A5DS56"/>
<keyword evidence="12" id="KW-1185">Reference proteome</keyword>
<comment type="subcellular location">
    <subcellularLocation>
        <location evidence="2">Chromosome</location>
        <location evidence="2">Centromere</location>
        <location evidence="2">Kinetochore</location>
    </subcellularLocation>
    <subcellularLocation>
        <location evidence="1">Nucleus</location>
    </subcellularLocation>
</comment>
<dbReference type="OrthoDB" id="18453at2759"/>
<proteinExistence type="predicted"/>
<evidence type="ECO:0000256" key="4">
    <source>
        <dbReference type="ARBA" id="ARBA00022618"/>
    </source>
</evidence>
<dbReference type="PANTHER" id="PTHR15459:SF3">
    <property type="entry name" value="POLYAMINE-MODULATED FACTOR 1"/>
    <property type="match status" value="1"/>
</dbReference>
<sequence length="231" mass="25863">MSNSSGVHKMRYERLQTVGKKAVEQVLLRSISKEQIETCYLDIAQSPIGLKSLETGLAQLLKYLYEETIAEFDQIYEENDLRSKLNELDEITQLAEQRREANSAATSNTNTTSSTNTNTNAKGSVKTDSALQPVHLDKLAPSEIIDSVVVTNKEDILNGLETIYDKLATDNDTLAETLSRLRDNASLINYEIQEILVPIQNQANLIKAEPVDIDKIIRISESMQNEMNTTK</sequence>
<dbReference type="InParanoid" id="A5DS56"/>
<evidence type="ECO:0000256" key="3">
    <source>
        <dbReference type="ARBA" id="ARBA00022454"/>
    </source>
</evidence>
<evidence type="ECO:0000256" key="7">
    <source>
        <dbReference type="ARBA" id="ARBA00023242"/>
    </source>
</evidence>
<keyword evidence="9" id="KW-0137">Centromere</keyword>
<keyword evidence="8" id="KW-0131">Cell cycle</keyword>
<evidence type="ECO:0000256" key="9">
    <source>
        <dbReference type="ARBA" id="ARBA00023328"/>
    </source>
</evidence>
<name>A5DS56_LODEL</name>
<dbReference type="PANTHER" id="PTHR15459">
    <property type="entry name" value="POLYAMINE-MODULATED FACTOR 1"/>
    <property type="match status" value="1"/>
</dbReference>
<dbReference type="GO" id="GO:0005634">
    <property type="term" value="C:nucleus"/>
    <property type="evidence" value="ECO:0007669"/>
    <property type="project" value="UniProtKB-SubCell"/>
</dbReference>
<dbReference type="GO" id="GO:0000444">
    <property type="term" value="C:MIS12/MIND type complex"/>
    <property type="evidence" value="ECO:0007669"/>
    <property type="project" value="InterPro"/>
</dbReference>
<keyword evidence="4" id="KW-0132">Cell division</keyword>
<feature type="region of interest" description="Disordered" evidence="10">
    <location>
        <begin position="96"/>
        <end position="127"/>
    </location>
</feature>
<dbReference type="Pfam" id="PF03980">
    <property type="entry name" value="Nnf1"/>
    <property type="match status" value="1"/>
</dbReference>
<dbReference type="KEGG" id="lel:PVL30_000185"/>
<keyword evidence="6" id="KW-0995">Kinetochore</keyword>
<dbReference type="EMBL" id="CH981524">
    <property type="protein sequence ID" value="EDK42014.1"/>
    <property type="molecule type" value="Genomic_DNA"/>
</dbReference>
<dbReference type="AlphaFoldDB" id="A5DS56"/>
<accession>A5DS56</accession>
<protein>
    <submittedName>
        <fullName evidence="11">Uncharacterized protein</fullName>
    </submittedName>
</protein>
<feature type="compositionally biased region" description="Low complexity" evidence="10">
    <location>
        <begin position="102"/>
        <end position="121"/>
    </location>
</feature>
<dbReference type="HOGENOM" id="CLU_117280_0_0_1"/>